<accession>A0A9X9S3U3</accession>
<dbReference type="GeneID" id="76835693"/>
<organism evidence="1 2">
    <name type="scientific">Methanogenium organophilum</name>
    <dbReference type="NCBI Taxonomy" id="2199"/>
    <lineage>
        <taxon>Archaea</taxon>
        <taxon>Methanobacteriati</taxon>
        <taxon>Methanobacteriota</taxon>
        <taxon>Stenosarchaea group</taxon>
        <taxon>Methanomicrobia</taxon>
        <taxon>Methanomicrobiales</taxon>
        <taxon>Methanomicrobiaceae</taxon>
        <taxon>Methanogenium</taxon>
    </lineage>
</organism>
<dbReference type="KEGG" id="mou:OU421_11285"/>
<evidence type="ECO:0008006" key="3">
    <source>
        <dbReference type="Google" id="ProtNLM"/>
    </source>
</evidence>
<dbReference type="AlphaFoldDB" id="A0A9X9S3U3"/>
<dbReference type="EMBL" id="CP113361">
    <property type="protein sequence ID" value="WAI00988.1"/>
    <property type="molecule type" value="Genomic_DNA"/>
</dbReference>
<evidence type="ECO:0000313" key="1">
    <source>
        <dbReference type="EMBL" id="WAI00988.1"/>
    </source>
</evidence>
<evidence type="ECO:0000313" key="2">
    <source>
        <dbReference type="Proteomes" id="UP001163096"/>
    </source>
</evidence>
<sequence>MTALLLAALAIAPAAAGDVMERVETGEIIVIPSVDKYNPDLSGSRVINQITQGETIRHLRYVWPFTSKIDVTLTWDEHFGDLELSVISPDGDFVGHYTDLYDSSVKDGVIDVDIKTSSGFLPMGDWELRVYGREVFGSSVSYTLL</sequence>
<keyword evidence="2" id="KW-1185">Reference proteome</keyword>
<protein>
    <recommendedName>
        <fullName evidence="3">P/Homo B domain-containing protein</fullName>
    </recommendedName>
</protein>
<reference evidence="1" key="1">
    <citation type="submission" date="2022-11" db="EMBL/GenBank/DDBJ databases">
        <title>Complete genome sequence of Methanogenium organophilum DSM 3596.</title>
        <authorList>
            <person name="Chen S.-C."/>
            <person name="Lai S.-J."/>
            <person name="You Y.-T."/>
        </authorList>
    </citation>
    <scope>NUCLEOTIDE SEQUENCE</scope>
    <source>
        <strain evidence="1">DSM 3596</strain>
    </source>
</reference>
<dbReference type="RefSeq" id="WP_268186195.1">
    <property type="nucleotide sequence ID" value="NZ_CP113361.1"/>
</dbReference>
<name>A0A9X9S3U3_METOG</name>
<dbReference type="Proteomes" id="UP001163096">
    <property type="component" value="Chromosome"/>
</dbReference>
<gene>
    <name evidence="1" type="ORF">OU421_11285</name>
</gene>
<proteinExistence type="predicted"/>